<keyword evidence="1" id="KW-0677">Repeat</keyword>
<keyword evidence="2 3" id="KW-0802">TPR repeat</keyword>
<dbReference type="SMART" id="SM00028">
    <property type="entry name" value="TPR"/>
    <property type="match status" value="7"/>
</dbReference>
<protein>
    <recommendedName>
        <fullName evidence="6">Tetratricopeptide repeat protein</fullName>
    </recommendedName>
</protein>
<dbReference type="Pfam" id="PF14559">
    <property type="entry name" value="TPR_19"/>
    <property type="match status" value="1"/>
</dbReference>
<evidence type="ECO:0000256" key="3">
    <source>
        <dbReference type="PROSITE-ProRule" id="PRU00339"/>
    </source>
</evidence>
<organism evidence="4 5">
    <name type="scientific">Paramecium octaurelia</name>
    <dbReference type="NCBI Taxonomy" id="43137"/>
    <lineage>
        <taxon>Eukaryota</taxon>
        <taxon>Sar</taxon>
        <taxon>Alveolata</taxon>
        <taxon>Ciliophora</taxon>
        <taxon>Intramacronucleata</taxon>
        <taxon>Oligohymenophorea</taxon>
        <taxon>Peniculida</taxon>
        <taxon>Parameciidae</taxon>
        <taxon>Paramecium</taxon>
    </lineage>
</organism>
<feature type="repeat" description="TPR" evidence="3">
    <location>
        <begin position="161"/>
        <end position="194"/>
    </location>
</feature>
<evidence type="ECO:0008006" key="6">
    <source>
        <dbReference type="Google" id="ProtNLM"/>
    </source>
</evidence>
<reference evidence="4" key="1">
    <citation type="submission" date="2021-01" db="EMBL/GenBank/DDBJ databases">
        <authorList>
            <consortium name="Genoscope - CEA"/>
            <person name="William W."/>
        </authorList>
    </citation>
    <scope>NUCLEOTIDE SEQUENCE</scope>
</reference>
<dbReference type="Proteomes" id="UP000683925">
    <property type="component" value="Unassembled WGS sequence"/>
</dbReference>
<evidence type="ECO:0000313" key="5">
    <source>
        <dbReference type="Proteomes" id="UP000683925"/>
    </source>
</evidence>
<dbReference type="InterPro" id="IPR051685">
    <property type="entry name" value="Ycf3/AcsC/BcsC/TPR_MFPF"/>
</dbReference>
<feature type="repeat" description="TPR" evidence="3">
    <location>
        <begin position="229"/>
        <end position="262"/>
    </location>
</feature>
<dbReference type="PROSITE" id="PS50005">
    <property type="entry name" value="TPR"/>
    <property type="match status" value="2"/>
</dbReference>
<evidence type="ECO:0000313" key="4">
    <source>
        <dbReference type="EMBL" id="CAD8155981.1"/>
    </source>
</evidence>
<gene>
    <name evidence="4" type="ORF">POCTA_138.1.T0310230</name>
</gene>
<dbReference type="PANTHER" id="PTHR44943">
    <property type="entry name" value="CELLULOSE SYNTHASE OPERON PROTEIN C"/>
    <property type="match status" value="1"/>
</dbReference>
<sequence>MIQKQKSNQHCKIHPNQNFIFCCFKKECNQNRIFCLDCLKQKQHIEHMDAVQKLEDANIFINQQLSKVKDVITTTKNEFELAKESFNTLIKGLQYQVFGLEAAMSNMDLNQIQETIANLFLFERVQLTMQQSIEQTLYKLRKTIEDTYQNFQINLFIQKDEDILVKIGSYLFEQQQYKKAIEYYDECLDMNEENEQALFGKGECLRAIQQFRQASECYQKVQFINSNNTQAYLKQGECLQYLYQFNTAIEVYNKAILLDKSDFASIYYKGYCLLQLWNFTEAKVCFEDVVKISSDNNYTLLAKSNLLLITLHPEEAKQILDQILENSPQKFDIFVLNTSISTFTIRDFHRIFLHCIQKALNPFIFQGISLTKDKNFEEAQKIQEKLIEIDPTSWMIQHLKVKFLKNEGKYDQSLELLESMLVFNPDNIRLIFERFQQFDQLDSDQQIKYIDYLLVRFPQQIFLFWVKGFTLMNQNIYDEALLTFNAALSKDPYNFWIASFKASTLSELKKYQEAVDLLYSILDESPENIKVSQLINEVLFKMNNINEQVDSNDETEVENIQSD</sequence>
<dbReference type="EMBL" id="CAJJDP010000031">
    <property type="protein sequence ID" value="CAD8155981.1"/>
    <property type="molecule type" value="Genomic_DNA"/>
</dbReference>
<dbReference type="InterPro" id="IPR019734">
    <property type="entry name" value="TPR_rpt"/>
</dbReference>
<evidence type="ECO:0000256" key="1">
    <source>
        <dbReference type="ARBA" id="ARBA00022737"/>
    </source>
</evidence>
<dbReference type="AlphaFoldDB" id="A0A8S1TPH6"/>
<dbReference type="PANTHER" id="PTHR44943:SF4">
    <property type="entry name" value="TPR REPEAT-CONTAINING PROTEIN MJ0798"/>
    <property type="match status" value="1"/>
</dbReference>
<keyword evidence="5" id="KW-1185">Reference proteome</keyword>
<accession>A0A8S1TPH6</accession>
<proteinExistence type="predicted"/>
<comment type="caution">
    <text evidence="4">The sequence shown here is derived from an EMBL/GenBank/DDBJ whole genome shotgun (WGS) entry which is preliminary data.</text>
</comment>
<dbReference type="OrthoDB" id="418911at2759"/>
<evidence type="ECO:0000256" key="2">
    <source>
        <dbReference type="ARBA" id="ARBA00022803"/>
    </source>
</evidence>
<dbReference type="Pfam" id="PF13181">
    <property type="entry name" value="TPR_8"/>
    <property type="match status" value="1"/>
</dbReference>
<name>A0A8S1TPH6_PAROT</name>
<dbReference type="OMA" id="HIEHMDA"/>